<keyword evidence="11" id="KW-0496">Mitochondrion</keyword>
<proteinExistence type="inferred from homology"/>
<feature type="transmembrane region" description="Helical" evidence="10">
    <location>
        <begin position="36"/>
        <end position="59"/>
    </location>
</feature>
<comment type="similarity">
    <text evidence="2">Belongs to the complex I subunit 4L family.</text>
</comment>
<keyword evidence="7" id="KW-0520">NAD</keyword>
<dbReference type="InterPro" id="IPR039428">
    <property type="entry name" value="NUOK/Mnh_C1-like"/>
</dbReference>
<geneLocation type="mitochondrion" evidence="11"/>
<evidence type="ECO:0000256" key="7">
    <source>
        <dbReference type="ARBA" id="ARBA00023027"/>
    </source>
</evidence>
<dbReference type="EMBL" id="MK783266">
    <property type="protein sequence ID" value="QDP14187.1"/>
    <property type="molecule type" value="Genomic_DNA"/>
</dbReference>
<evidence type="ECO:0000313" key="11">
    <source>
        <dbReference type="EMBL" id="QDP14187.1"/>
    </source>
</evidence>
<dbReference type="GO" id="GO:0016020">
    <property type="term" value="C:membrane"/>
    <property type="evidence" value="ECO:0007669"/>
    <property type="project" value="UniProtKB-SubCell"/>
</dbReference>
<dbReference type="AlphaFoldDB" id="A0A516IDJ1"/>
<accession>A0A516IDJ1</accession>
<evidence type="ECO:0000256" key="10">
    <source>
        <dbReference type="SAM" id="Phobius"/>
    </source>
</evidence>
<evidence type="ECO:0000256" key="5">
    <source>
        <dbReference type="ARBA" id="ARBA00022967"/>
    </source>
</evidence>
<feature type="transmembrane region" description="Helical" evidence="10">
    <location>
        <begin position="65"/>
        <end position="89"/>
    </location>
</feature>
<gene>
    <name evidence="11" type="primary">ND4L</name>
</gene>
<organism evidence="11">
    <name type="scientific">Vasticardium flavum</name>
    <dbReference type="NCBI Taxonomy" id="80826"/>
    <lineage>
        <taxon>Eukaryota</taxon>
        <taxon>Metazoa</taxon>
        <taxon>Spiralia</taxon>
        <taxon>Lophotrochozoa</taxon>
        <taxon>Mollusca</taxon>
        <taxon>Bivalvia</taxon>
        <taxon>Autobranchia</taxon>
        <taxon>Heteroconchia</taxon>
        <taxon>Euheterodonta</taxon>
        <taxon>Imparidentia</taxon>
        <taxon>Neoheterodontei</taxon>
        <taxon>Cardiida</taxon>
        <taxon>Cardioidea</taxon>
        <taxon>Cardiidae</taxon>
        <taxon>Trachycardiinae</taxon>
        <taxon>Vasticardium</taxon>
    </lineage>
</organism>
<reference evidence="11" key="1">
    <citation type="journal article" date="2019" name="Mitochondrial DNA Part B Resour">
        <title>Complete mitochondrial genome of Trachycardium flavum (Linnaeus, 1758).</title>
        <authorList>
            <person name="Pu L."/>
            <person name="Liu H."/>
            <person name="Yang M."/>
            <person name="Wang G."/>
            <person name="Xia G."/>
            <person name="Shen M."/>
            <person name="Li B."/>
        </authorList>
    </citation>
    <scope>NUCLEOTIDE SEQUENCE</scope>
</reference>
<protein>
    <recommendedName>
        <fullName evidence="3">NADH-ubiquinone oxidoreductase chain 4L</fullName>
    </recommendedName>
    <alternativeName>
        <fullName evidence="9">NADH dehydrogenase subunit 4L</fullName>
    </alternativeName>
</protein>
<evidence type="ECO:0000256" key="2">
    <source>
        <dbReference type="ARBA" id="ARBA00010519"/>
    </source>
</evidence>
<keyword evidence="4 10" id="KW-0812">Transmembrane</keyword>
<comment type="subcellular location">
    <subcellularLocation>
        <location evidence="1">Membrane</location>
        <topology evidence="1">Multi-pass membrane protein</topology>
    </subcellularLocation>
</comment>
<evidence type="ECO:0000256" key="9">
    <source>
        <dbReference type="ARBA" id="ARBA00031586"/>
    </source>
</evidence>
<keyword evidence="6 10" id="KW-1133">Transmembrane helix</keyword>
<dbReference type="Gene3D" id="1.10.287.3510">
    <property type="match status" value="1"/>
</dbReference>
<sequence length="91" mass="9706">MVESLMVVMFLCSLCIIVGERQHIMMVMLALEMMAVSLYGMLCSMGVGAGMFCLVFLTFSVCEAVLGLGVLVGLVRGFGAAKVGGLFLLKF</sequence>
<evidence type="ECO:0000256" key="6">
    <source>
        <dbReference type="ARBA" id="ARBA00022989"/>
    </source>
</evidence>
<name>A0A516IDJ1_9BIVA</name>
<evidence type="ECO:0000256" key="4">
    <source>
        <dbReference type="ARBA" id="ARBA00022692"/>
    </source>
</evidence>
<evidence type="ECO:0000256" key="3">
    <source>
        <dbReference type="ARBA" id="ARBA00016612"/>
    </source>
</evidence>
<keyword evidence="5" id="KW-1278">Translocase</keyword>
<dbReference type="Pfam" id="PF00420">
    <property type="entry name" value="Oxidored_q2"/>
    <property type="match status" value="1"/>
</dbReference>
<evidence type="ECO:0000256" key="1">
    <source>
        <dbReference type="ARBA" id="ARBA00004141"/>
    </source>
</evidence>
<evidence type="ECO:0000256" key="8">
    <source>
        <dbReference type="ARBA" id="ARBA00023136"/>
    </source>
</evidence>
<keyword evidence="8 10" id="KW-0472">Membrane</keyword>